<evidence type="ECO:0000256" key="1">
    <source>
        <dbReference type="SAM" id="MobiDB-lite"/>
    </source>
</evidence>
<dbReference type="SMART" id="SM00052">
    <property type="entry name" value="EAL"/>
    <property type="match status" value="1"/>
</dbReference>
<dbReference type="InterPro" id="IPR001633">
    <property type="entry name" value="EAL_dom"/>
</dbReference>
<feature type="transmembrane region" description="Helical" evidence="2">
    <location>
        <begin position="30"/>
        <end position="55"/>
    </location>
</feature>
<dbReference type="Proteomes" id="UP000541347">
    <property type="component" value="Unassembled WGS sequence"/>
</dbReference>
<dbReference type="Pfam" id="PF00990">
    <property type="entry name" value="GGDEF"/>
    <property type="match status" value="1"/>
</dbReference>
<dbReference type="InterPro" id="IPR000160">
    <property type="entry name" value="GGDEF_dom"/>
</dbReference>
<protein>
    <submittedName>
        <fullName evidence="5">EAL domain-containing protein</fullName>
    </submittedName>
</protein>
<dbReference type="SUPFAM" id="SSF141868">
    <property type="entry name" value="EAL domain-like"/>
    <property type="match status" value="1"/>
</dbReference>
<dbReference type="InterPro" id="IPR007892">
    <property type="entry name" value="CHASE4"/>
</dbReference>
<dbReference type="CDD" id="cd01949">
    <property type="entry name" value="GGDEF"/>
    <property type="match status" value="1"/>
</dbReference>
<feature type="domain" description="GGDEF" evidence="4">
    <location>
        <begin position="356"/>
        <end position="489"/>
    </location>
</feature>
<evidence type="ECO:0000313" key="5">
    <source>
        <dbReference type="EMBL" id="NBN65393.1"/>
    </source>
</evidence>
<organism evidence="5 6">
    <name type="scientific">Pannonibacter tanglangensis</name>
    <dbReference type="NCBI Taxonomy" id="2750084"/>
    <lineage>
        <taxon>Bacteria</taxon>
        <taxon>Pseudomonadati</taxon>
        <taxon>Pseudomonadota</taxon>
        <taxon>Alphaproteobacteria</taxon>
        <taxon>Hyphomicrobiales</taxon>
        <taxon>Stappiaceae</taxon>
        <taxon>Pannonibacter</taxon>
    </lineage>
</organism>
<gene>
    <name evidence="5" type="ORF">GWI71_17005</name>
</gene>
<dbReference type="PANTHER" id="PTHR44757:SF2">
    <property type="entry name" value="BIOFILM ARCHITECTURE MAINTENANCE PROTEIN MBAA"/>
    <property type="match status" value="1"/>
</dbReference>
<reference evidence="5 6" key="1">
    <citation type="submission" date="2020-01" db="EMBL/GenBank/DDBJ databases">
        <authorList>
            <person name="Peng S.Y."/>
            <person name="Li J."/>
            <person name="Wang M."/>
            <person name="Wang L."/>
            <person name="Wang C.Q."/>
            <person name="Wang J.R."/>
        </authorList>
    </citation>
    <scope>NUCLEOTIDE SEQUENCE [LARGE SCALE GENOMIC DNA]</scope>
    <source>
        <strain evidence="5 6">XCT-34</strain>
    </source>
</reference>
<feature type="compositionally biased region" description="Low complexity" evidence="1">
    <location>
        <begin position="759"/>
        <end position="768"/>
    </location>
</feature>
<dbReference type="NCBIfam" id="TIGR00254">
    <property type="entry name" value="GGDEF"/>
    <property type="match status" value="1"/>
</dbReference>
<dbReference type="InterPro" id="IPR035919">
    <property type="entry name" value="EAL_sf"/>
</dbReference>
<evidence type="ECO:0000259" key="4">
    <source>
        <dbReference type="PROSITE" id="PS50887"/>
    </source>
</evidence>
<dbReference type="SMART" id="SM00267">
    <property type="entry name" value="GGDEF"/>
    <property type="match status" value="1"/>
</dbReference>
<dbReference type="PROSITE" id="PS50887">
    <property type="entry name" value="GGDEF"/>
    <property type="match status" value="1"/>
</dbReference>
<dbReference type="Pfam" id="PF05228">
    <property type="entry name" value="CHASE4"/>
    <property type="match status" value="1"/>
</dbReference>
<feature type="transmembrane region" description="Helical" evidence="2">
    <location>
        <begin position="282"/>
        <end position="305"/>
    </location>
</feature>
<dbReference type="PANTHER" id="PTHR44757">
    <property type="entry name" value="DIGUANYLATE CYCLASE DGCP"/>
    <property type="match status" value="1"/>
</dbReference>
<dbReference type="RefSeq" id="WP_161677372.1">
    <property type="nucleotide sequence ID" value="NZ_JAABLP010000004.1"/>
</dbReference>
<keyword evidence="2" id="KW-0812">Transmembrane</keyword>
<name>A0ABW9ZKF0_9HYPH</name>
<dbReference type="PROSITE" id="PS50883">
    <property type="entry name" value="EAL"/>
    <property type="match status" value="1"/>
</dbReference>
<keyword evidence="2" id="KW-0472">Membrane</keyword>
<dbReference type="Gene3D" id="3.20.20.450">
    <property type="entry name" value="EAL domain"/>
    <property type="match status" value="1"/>
</dbReference>
<dbReference type="Gene3D" id="3.30.70.270">
    <property type="match status" value="1"/>
</dbReference>
<evidence type="ECO:0000256" key="2">
    <source>
        <dbReference type="SAM" id="Phobius"/>
    </source>
</evidence>
<keyword evidence="2" id="KW-1133">Transmembrane helix</keyword>
<evidence type="ECO:0000259" key="3">
    <source>
        <dbReference type="PROSITE" id="PS50883"/>
    </source>
</evidence>
<proteinExistence type="predicted"/>
<keyword evidence="6" id="KW-1185">Reference proteome</keyword>
<dbReference type="InterPro" id="IPR029787">
    <property type="entry name" value="Nucleotide_cyclase"/>
</dbReference>
<dbReference type="InterPro" id="IPR052155">
    <property type="entry name" value="Biofilm_reg_signaling"/>
</dbReference>
<feature type="region of interest" description="Disordered" evidence="1">
    <location>
        <begin position="755"/>
        <end position="780"/>
    </location>
</feature>
<feature type="domain" description="EAL" evidence="3">
    <location>
        <begin position="498"/>
        <end position="747"/>
    </location>
</feature>
<dbReference type="Pfam" id="PF00563">
    <property type="entry name" value="EAL"/>
    <property type="match status" value="1"/>
</dbReference>
<accession>A0ABW9ZKF0</accession>
<dbReference type="EMBL" id="JAABLP010000004">
    <property type="protein sequence ID" value="NBN65393.1"/>
    <property type="molecule type" value="Genomic_DNA"/>
</dbReference>
<dbReference type="CDD" id="cd01948">
    <property type="entry name" value="EAL"/>
    <property type="match status" value="1"/>
</dbReference>
<dbReference type="SUPFAM" id="SSF55073">
    <property type="entry name" value="Nucleotide cyclase"/>
    <property type="match status" value="1"/>
</dbReference>
<sequence>MRVTSETNARRSAGTGALDLRPARLGNVSFVALLVGMFVAIVAAFVFVLSAILIYERESAAREVGSVERAYENHKTALLTQIARYAASNAAYVNTDMAFSAEWVRSRFGRGLAIREGYDFVVILDRALEPAFSFRPETAASDLDLPAILTPQVVRMITSIRERYVDGLVTARNGDTYFTGSVADVSGVTEVMTGDRVAIVTAMAIFPDPGGIPMRRDLPMVLLAVKQIDAQALADMLASLSLSSLFLDTTIPRGMNGTPIRDSDGVALAYLTWDPMARASHIILTSAPVLAIALFVILLISLMILRRNTAAQQELERRKRDFIEAARHDGLTGLLRRDFFLAAADDLLDRPAAETGTLGVLYLDIDGLSQINDAFGHVVGDRLIQHVVSVLQTHCRSCDVIGRMGGDEIVLILCRRETPAALMRDVDTLARALNRQAMLEDHAIEVSCSLGVALRPEHGTRMPSLLRAADVALQRSRSDGRSRYKLFDTAMDEAIRERRRLRDGLRQALERDEFDLFYQPIVDARTGQVCHLEALLRWHHPERGLLAPGAFLDVAEETGLIDPIGSWVLQRAVHDACGWDGIGVSVNVCATQVSSGTLPQEVESLLAETGLAPSRLMLEITETVMMERSDSIDAVISRLSALGVSLAIDDFGTGYSSLSSLHHHRFQTLKIDRSFVGRLDTDPKAQAIIGSLVGLARTLDMTVVAEGVETEDQKAMLVNSGCQMLQGYLFSRPKPVLDLASEGFVRLVSRQEAGPEVSAGAPGRAQGRAPGGAPGDALAG</sequence>
<comment type="caution">
    <text evidence="5">The sequence shown here is derived from an EMBL/GenBank/DDBJ whole genome shotgun (WGS) entry which is preliminary data.</text>
</comment>
<dbReference type="InterPro" id="IPR043128">
    <property type="entry name" value="Rev_trsase/Diguanyl_cyclase"/>
</dbReference>
<evidence type="ECO:0000313" key="6">
    <source>
        <dbReference type="Proteomes" id="UP000541347"/>
    </source>
</evidence>